<dbReference type="SUPFAM" id="SSF82171">
    <property type="entry name" value="DPP6 N-terminal domain-like"/>
    <property type="match status" value="1"/>
</dbReference>
<dbReference type="InterPro" id="IPR011659">
    <property type="entry name" value="WD40"/>
</dbReference>
<reference evidence="1 2" key="1">
    <citation type="submission" date="2020-08" db="EMBL/GenBank/DDBJ databases">
        <title>Sequencing the genomes of 1000 actinobacteria strains.</title>
        <authorList>
            <person name="Klenk H.-P."/>
        </authorList>
    </citation>
    <scope>NUCLEOTIDE SEQUENCE [LARGE SCALE GENOMIC DNA]</scope>
    <source>
        <strain evidence="1 2">DSM 11053</strain>
    </source>
</reference>
<keyword evidence="2" id="KW-1185">Reference proteome</keyword>
<evidence type="ECO:0000313" key="1">
    <source>
        <dbReference type="EMBL" id="MBB3327878.1"/>
    </source>
</evidence>
<dbReference type="RefSeq" id="WP_183339388.1">
    <property type="nucleotide sequence ID" value="NZ_JACHZG010000001.1"/>
</dbReference>
<accession>A0A7W5P7U3</accession>
<dbReference type="Pfam" id="PF07676">
    <property type="entry name" value="PD40"/>
    <property type="match status" value="1"/>
</dbReference>
<dbReference type="AlphaFoldDB" id="A0A7W5P7U3"/>
<dbReference type="Proteomes" id="UP000565572">
    <property type="component" value="Unassembled WGS sequence"/>
</dbReference>
<gene>
    <name evidence="1" type="ORF">FHX39_002822</name>
</gene>
<dbReference type="EMBL" id="JACHZG010000001">
    <property type="protein sequence ID" value="MBB3327878.1"/>
    <property type="molecule type" value="Genomic_DNA"/>
</dbReference>
<protein>
    <submittedName>
        <fullName evidence="1">Tol biopolymer transport system component</fullName>
    </submittedName>
</protein>
<name>A0A7W5P7U3_9ACTN</name>
<dbReference type="Gene3D" id="2.120.10.30">
    <property type="entry name" value="TolB, C-terminal domain"/>
    <property type="match status" value="1"/>
</dbReference>
<comment type="caution">
    <text evidence="1">The sequence shown here is derived from an EMBL/GenBank/DDBJ whole genome shotgun (WGS) entry which is preliminary data.</text>
</comment>
<dbReference type="InterPro" id="IPR011042">
    <property type="entry name" value="6-blade_b-propeller_TolB-like"/>
</dbReference>
<sequence>MAPRVLAAGQRSQVWLGGPGLETPELVLETADLLLEAPNWTRDGRLVLNGDGVLWTLDPADPSSGLRRIDLPDLPEVNNDHVLDPDGEHVYASAMDRHVYRGSLSGGPVERVTRDDGAWHFLHGVSPDGTRLAYVELRDLEHPVGRLVVLDRAGTTAHLETGPGHLDGPEWSPDGAWIYVNTEGFTSAPGHAQLARLPAGGGTVERLVTSGTVDWFPHLSPDSAYGTYIAFPAGTLGHPADLDVEVRVVSTQDWSSPLQRYPVRGGQGTINVNSWSPDSTRFAFVAYPDGR</sequence>
<proteinExistence type="predicted"/>
<evidence type="ECO:0000313" key="2">
    <source>
        <dbReference type="Proteomes" id="UP000565572"/>
    </source>
</evidence>
<organism evidence="1 2">
    <name type="scientific">Microlunatus antarcticus</name>
    <dbReference type="NCBI Taxonomy" id="53388"/>
    <lineage>
        <taxon>Bacteria</taxon>
        <taxon>Bacillati</taxon>
        <taxon>Actinomycetota</taxon>
        <taxon>Actinomycetes</taxon>
        <taxon>Propionibacteriales</taxon>
        <taxon>Propionibacteriaceae</taxon>
        <taxon>Microlunatus</taxon>
    </lineage>
</organism>